<dbReference type="VEuPathDB" id="TriTrypDB:LdCL_030013100"/>
<dbReference type="SUPFAM" id="SSF48403">
    <property type="entry name" value="Ankyrin repeat"/>
    <property type="match status" value="1"/>
</dbReference>
<feature type="region of interest" description="Disordered" evidence="4">
    <location>
        <begin position="4021"/>
        <end position="4054"/>
    </location>
</feature>
<feature type="compositionally biased region" description="Low complexity" evidence="4">
    <location>
        <begin position="4758"/>
        <end position="4781"/>
    </location>
</feature>
<feature type="region of interest" description="Disordered" evidence="4">
    <location>
        <begin position="671"/>
        <end position="707"/>
    </location>
</feature>
<keyword evidence="1" id="KW-0547">Nucleotide-binding</keyword>
<feature type="compositionally biased region" description="Gly residues" evidence="4">
    <location>
        <begin position="3013"/>
        <end position="3033"/>
    </location>
</feature>
<evidence type="ECO:0000313" key="8">
    <source>
        <dbReference type="Proteomes" id="UP000318821"/>
    </source>
</evidence>
<evidence type="ECO:0000256" key="2">
    <source>
        <dbReference type="ARBA" id="ARBA00022840"/>
    </source>
</evidence>
<feature type="region of interest" description="Disordered" evidence="4">
    <location>
        <begin position="3355"/>
        <end position="3392"/>
    </location>
</feature>
<feature type="compositionally biased region" description="Low complexity" evidence="4">
    <location>
        <begin position="411"/>
        <end position="432"/>
    </location>
</feature>
<comment type="caution">
    <text evidence="7">The sequence shown here is derived from an EMBL/GenBank/DDBJ whole genome shotgun (WGS) entry which is preliminary data.</text>
</comment>
<feature type="region of interest" description="Disordered" evidence="4">
    <location>
        <begin position="1007"/>
        <end position="1085"/>
    </location>
</feature>
<keyword evidence="7" id="KW-0808">Transferase</keyword>
<dbReference type="FunFam" id="3.40.50.300:FF:003143">
    <property type="entry name" value="6-phosphofructo-2-kinase/fructose-2, 6-biphosphatase, putative"/>
    <property type="match status" value="1"/>
</dbReference>
<accession>A0A504XYI0</accession>
<feature type="compositionally biased region" description="Pro residues" evidence="4">
    <location>
        <begin position="5253"/>
        <end position="5264"/>
    </location>
</feature>
<feature type="region of interest" description="Disordered" evidence="4">
    <location>
        <begin position="1124"/>
        <end position="1234"/>
    </location>
</feature>
<dbReference type="PROSITE" id="PS50297">
    <property type="entry name" value="ANK_REP_REGION"/>
    <property type="match status" value="1"/>
</dbReference>
<feature type="compositionally biased region" description="Polar residues" evidence="4">
    <location>
        <begin position="2739"/>
        <end position="2748"/>
    </location>
</feature>
<feature type="compositionally biased region" description="Polar residues" evidence="4">
    <location>
        <begin position="5638"/>
        <end position="5656"/>
    </location>
</feature>
<dbReference type="VEuPathDB" id="TriTrypDB:LDHU3_03.0870"/>
<feature type="compositionally biased region" description="Basic and acidic residues" evidence="4">
    <location>
        <begin position="2962"/>
        <end position="2981"/>
    </location>
</feature>
<feature type="domain" description="6-phosphofructo-2-kinase" evidence="6">
    <location>
        <begin position="5309"/>
        <end position="5527"/>
    </location>
</feature>
<feature type="compositionally biased region" description="Low complexity" evidence="4">
    <location>
        <begin position="1941"/>
        <end position="1957"/>
    </location>
</feature>
<feature type="compositionally biased region" description="Polar residues" evidence="4">
    <location>
        <begin position="6167"/>
        <end position="6180"/>
    </location>
</feature>
<feature type="compositionally biased region" description="Low complexity" evidence="4">
    <location>
        <begin position="5148"/>
        <end position="5167"/>
    </location>
</feature>
<feature type="compositionally biased region" description="Gly residues" evidence="4">
    <location>
        <begin position="4651"/>
        <end position="4660"/>
    </location>
</feature>
<keyword evidence="5" id="KW-0472">Membrane</keyword>
<dbReference type="VEuPathDB" id="TriTrypDB:LdBPK_030800.1"/>
<feature type="region of interest" description="Disordered" evidence="4">
    <location>
        <begin position="2724"/>
        <end position="2748"/>
    </location>
</feature>
<dbReference type="InterPro" id="IPR002110">
    <property type="entry name" value="Ankyrin_rpt"/>
</dbReference>
<feature type="compositionally biased region" description="Low complexity" evidence="4">
    <location>
        <begin position="3038"/>
        <end position="3054"/>
    </location>
</feature>
<keyword evidence="7" id="KW-0418">Kinase</keyword>
<dbReference type="GO" id="GO:0005829">
    <property type="term" value="C:cytosol"/>
    <property type="evidence" value="ECO:0007669"/>
    <property type="project" value="TreeGrafter"/>
</dbReference>
<dbReference type="PROSITE" id="PS50088">
    <property type="entry name" value="ANK_REPEAT"/>
    <property type="match status" value="1"/>
</dbReference>
<dbReference type="VEuPathDB" id="TriTrypDB:LdBPK_030780.1"/>
<feature type="compositionally biased region" description="Acidic residues" evidence="4">
    <location>
        <begin position="582"/>
        <end position="596"/>
    </location>
</feature>
<dbReference type="GO" id="GO:0005524">
    <property type="term" value="F:ATP binding"/>
    <property type="evidence" value="ECO:0007669"/>
    <property type="project" value="UniProtKB-KW"/>
</dbReference>
<feature type="compositionally biased region" description="Basic and acidic residues" evidence="4">
    <location>
        <begin position="1423"/>
        <end position="1437"/>
    </location>
</feature>
<evidence type="ECO:0000256" key="4">
    <source>
        <dbReference type="SAM" id="MobiDB-lite"/>
    </source>
</evidence>
<feature type="compositionally biased region" description="Basic residues" evidence="4">
    <location>
        <begin position="1387"/>
        <end position="1411"/>
    </location>
</feature>
<feature type="region of interest" description="Disordered" evidence="4">
    <location>
        <begin position="1941"/>
        <end position="2039"/>
    </location>
</feature>
<feature type="compositionally biased region" description="Polar residues" evidence="4">
    <location>
        <begin position="2813"/>
        <end position="2824"/>
    </location>
</feature>
<feature type="compositionally biased region" description="Basic and acidic residues" evidence="4">
    <location>
        <begin position="2541"/>
        <end position="2561"/>
    </location>
</feature>
<feature type="region of interest" description="Disordered" evidence="4">
    <location>
        <begin position="459"/>
        <end position="500"/>
    </location>
</feature>
<feature type="region of interest" description="Disordered" evidence="4">
    <location>
        <begin position="6136"/>
        <end position="6180"/>
    </location>
</feature>
<dbReference type="EMBL" id="RHLD01000061">
    <property type="protein sequence ID" value="TPP52935.1"/>
    <property type="molecule type" value="Genomic_DNA"/>
</dbReference>
<feature type="compositionally biased region" description="Low complexity" evidence="4">
    <location>
        <begin position="1216"/>
        <end position="1234"/>
    </location>
</feature>
<feature type="region of interest" description="Disordered" evidence="4">
    <location>
        <begin position="4943"/>
        <end position="4972"/>
    </location>
</feature>
<keyword evidence="5" id="KW-1133">Transmembrane helix</keyword>
<feature type="region of interest" description="Disordered" evidence="4">
    <location>
        <begin position="6110"/>
        <end position="6129"/>
    </location>
</feature>
<feature type="compositionally biased region" description="Polar residues" evidence="4">
    <location>
        <begin position="5607"/>
        <end position="5617"/>
    </location>
</feature>
<feature type="region of interest" description="Disordered" evidence="4">
    <location>
        <begin position="5010"/>
        <end position="5034"/>
    </location>
</feature>
<feature type="compositionally biased region" description="Basic and acidic residues" evidence="4">
    <location>
        <begin position="5114"/>
        <end position="5123"/>
    </location>
</feature>
<dbReference type="Proteomes" id="UP000318821">
    <property type="component" value="Unassembled WGS sequence"/>
</dbReference>
<dbReference type="SUPFAM" id="SSF53254">
    <property type="entry name" value="Phosphoglycerate mutase-like"/>
    <property type="match status" value="1"/>
</dbReference>
<feature type="compositionally biased region" description="Low complexity" evidence="4">
    <location>
        <begin position="4068"/>
        <end position="4089"/>
    </location>
</feature>
<dbReference type="GO" id="GO:0006003">
    <property type="term" value="P:fructose 2,6-bisphosphate metabolic process"/>
    <property type="evidence" value="ECO:0007669"/>
    <property type="project" value="InterPro"/>
</dbReference>
<feature type="region of interest" description="Disordered" evidence="4">
    <location>
        <begin position="2931"/>
        <end position="2981"/>
    </location>
</feature>
<feature type="region of interest" description="Disordered" evidence="4">
    <location>
        <begin position="2861"/>
        <end position="2907"/>
    </location>
</feature>
<feature type="region of interest" description="Disordered" evidence="4">
    <location>
        <begin position="4734"/>
        <end position="4792"/>
    </location>
</feature>
<dbReference type="GO" id="GO:0004331">
    <property type="term" value="F:fructose-2,6-bisphosphate 2-phosphatase activity"/>
    <property type="evidence" value="ECO:0007669"/>
    <property type="project" value="TreeGrafter"/>
</dbReference>
<feature type="repeat" description="ANK" evidence="3">
    <location>
        <begin position="4584"/>
        <end position="4616"/>
    </location>
</feature>
<keyword evidence="2" id="KW-0067">ATP-binding</keyword>
<feature type="region of interest" description="Disordered" evidence="4">
    <location>
        <begin position="2611"/>
        <end position="2645"/>
    </location>
</feature>
<dbReference type="VEuPathDB" id="TriTrypDB:LdCL_030012900"/>
<gene>
    <name evidence="7" type="ORF">CGC20_27305</name>
</gene>
<feature type="region of interest" description="Disordered" evidence="4">
    <location>
        <begin position="4823"/>
        <end position="4856"/>
    </location>
</feature>
<feature type="region of interest" description="Disordered" evidence="4">
    <location>
        <begin position="772"/>
        <end position="815"/>
    </location>
</feature>
<dbReference type="Gene3D" id="1.25.40.20">
    <property type="entry name" value="Ankyrin repeat-containing domain"/>
    <property type="match status" value="1"/>
</dbReference>
<dbReference type="GO" id="GO:0003873">
    <property type="term" value="F:6-phosphofructo-2-kinase activity"/>
    <property type="evidence" value="ECO:0007669"/>
    <property type="project" value="InterPro"/>
</dbReference>
<dbReference type="SMART" id="SM00248">
    <property type="entry name" value="ANK"/>
    <property type="match status" value="3"/>
</dbReference>
<feature type="compositionally biased region" description="Low complexity" evidence="4">
    <location>
        <begin position="1986"/>
        <end position="1995"/>
    </location>
</feature>
<feature type="region of interest" description="Disordered" evidence="4">
    <location>
        <begin position="3744"/>
        <end position="3772"/>
    </location>
</feature>
<feature type="region of interest" description="Disordered" evidence="4">
    <location>
        <begin position="5249"/>
        <end position="5272"/>
    </location>
</feature>
<dbReference type="InterPro" id="IPR003094">
    <property type="entry name" value="6Pfruct_kin"/>
</dbReference>
<feature type="region of interest" description="Disordered" evidence="4">
    <location>
        <begin position="2516"/>
        <end position="2563"/>
    </location>
</feature>
<dbReference type="SUPFAM" id="SSF52540">
    <property type="entry name" value="P-loop containing nucleoside triphosphate hydrolases"/>
    <property type="match status" value="1"/>
</dbReference>
<feature type="compositionally biased region" description="Low complexity" evidence="4">
    <location>
        <begin position="2516"/>
        <end position="2526"/>
    </location>
</feature>
<feature type="region of interest" description="Disordered" evidence="4">
    <location>
        <begin position="1"/>
        <end position="178"/>
    </location>
</feature>
<dbReference type="FunFam" id="1.25.40.20:FF:000565">
    <property type="entry name" value="6-phosphofructo-2-kinase/fructose-2, 6-biphosphatase, putative"/>
    <property type="match status" value="1"/>
</dbReference>
<feature type="region of interest" description="Disordered" evidence="4">
    <location>
        <begin position="4160"/>
        <end position="4188"/>
    </location>
</feature>
<proteinExistence type="predicted"/>
<feature type="region of interest" description="Disordered" evidence="4">
    <location>
        <begin position="4651"/>
        <end position="4710"/>
    </location>
</feature>
<feature type="region of interest" description="Disordered" evidence="4">
    <location>
        <begin position="542"/>
        <end position="561"/>
    </location>
</feature>
<reference evidence="8" key="1">
    <citation type="submission" date="2019-02" db="EMBL/GenBank/DDBJ databases">
        <title>FDA dAtabase for Regulatory Grade micrObial Sequences (FDA-ARGOS): Supporting development and validation of Infectious Disease Dx tests.</title>
        <authorList>
            <person name="Duncan R."/>
            <person name="Fisher C."/>
            <person name="Tallon L."/>
            <person name="Sadzewicz L."/>
            <person name="Sengamalay N."/>
            <person name="Ott S."/>
            <person name="Godinez A."/>
            <person name="Nagaraj S."/>
            <person name="Vavikolanu K."/>
            <person name="Vyas G."/>
            <person name="Nadendla S."/>
            <person name="Aluvathingal J."/>
            <person name="Sichtig H."/>
        </authorList>
    </citation>
    <scope>NUCLEOTIDE SEQUENCE [LARGE SCALE GENOMIC DNA]</scope>
    <source>
        <strain evidence="8">FDAARGOS_360</strain>
    </source>
</reference>
<organism evidence="7 8">
    <name type="scientific">Leishmania donovani</name>
    <dbReference type="NCBI Taxonomy" id="5661"/>
    <lineage>
        <taxon>Eukaryota</taxon>
        <taxon>Discoba</taxon>
        <taxon>Euglenozoa</taxon>
        <taxon>Kinetoplastea</taxon>
        <taxon>Metakinetoplastina</taxon>
        <taxon>Trypanosomatida</taxon>
        <taxon>Trypanosomatidae</taxon>
        <taxon>Leishmaniinae</taxon>
        <taxon>Leishmania</taxon>
    </lineage>
</organism>
<feature type="compositionally biased region" description="Basic and acidic residues" evidence="4">
    <location>
        <begin position="2618"/>
        <end position="2630"/>
    </location>
</feature>
<dbReference type="VEuPathDB" id="TriTrypDB:LDHU3_03.0860"/>
<dbReference type="PANTHER" id="PTHR10606">
    <property type="entry name" value="6-PHOSPHOFRUCTO-2-KINASE/FRUCTOSE-2,6-BISPHOSPHATASE"/>
    <property type="match status" value="1"/>
</dbReference>
<protein>
    <submittedName>
        <fullName evidence="7">6-phosphofructo-2-kinase family protein</fullName>
    </submittedName>
</protein>
<feature type="compositionally biased region" description="Low complexity" evidence="4">
    <location>
        <begin position="1135"/>
        <end position="1160"/>
    </location>
</feature>
<feature type="compositionally biased region" description="Low complexity" evidence="4">
    <location>
        <begin position="4687"/>
        <end position="4697"/>
    </location>
</feature>
<feature type="compositionally biased region" description="Low complexity" evidence="4">
    <location>
        <begin position="1343"/>
        <end position="1358"/>
    </location>
</feature>
<dbReference type="InterPro" id="IPR027417">
    <property type="entry name" value="P-loop_NTPase"/>
</dbReference>
<dbReference type="Gene3D" id="3.40.50.1240">
    <property type="entry name" value="Phosphoglycerate mutase-like"/>
    <property type="match status" value="1"/>
</dbReference>
<feature type="compositionally biased region" description="Low complexity" evidence="4">
    <location>
        <begin position="1044"/>
        <end position="1055"/>
    </location>
</feature>
<feature type="compositionally biased region" description="Polar residues" evidence="4">
    <location>
        <begin position="797"/>
        <end position="811"/>
    </location>
</feature>
<feature type="region of interest" description="Disordered" evidence="4">
    <location>
        <begin position="5080"/>
        <end position="5200"/>
    </location>
</feature>
<feature type="compositionally biased region" description="Basic and acidic residues" evidence="4">
    <location>
        <begin position="2825"/>
        <end position="2837"/>
    </location>
</feature>
<evidence type="ECO:0000256" key="1">
    <source>
        <dbReference type="ARBA" id="ARBA00022741"/>
    </source>
</evidence>
<dbReference type="VEuPathDB" id="TriTrypDB:LDHU3_03.0880"/>
<dbReference type="GO" id="GO:0006000">
    <property type="term" value="P:fructose metabolic process"/>
    <property type="evidence" value="ECO:0007669"/>
    <property type="project" value="InterPro"/>
</dbReference>
<feature type="compositionally biased region" description="Pro residues" evidence="4">
    <location>
        <begin position="20"/>
        <end position="33"/>
    </location>
</feature>
<feature type="region of interest" description="Disordered" evidence="4">
    <location>
        <begin position="386"/>
        <end position="432"/>
    </location>
</feature>
<feature type="compositionally biased region" description="Polar residues" evidence="4">
    <location>
        <begin position="487"/>
        <end position="497"/>
    </location>
</feature>
<feature type="compositionally biased region" description="Polar residues" evidence="4">
    <location>
        <begin position="1201"/>
        <end position="1215"/>
    </location>
</feature>
<feature type="transmembrane region" description="Helical" evidence="5">
    <location>
        <begin position="3142"/>
        <end position="3160"/>
    </location>
</feature>
<dbReference type="InterPro" id="IPR036770">
    <property type="entry name" value="Ankyrin_rpt-contain_sf"/>
</dbReference>
<feature type="compositionally biased region" description="Low complexity" evidence="4">
    <location>
        <begin position="1464"/>
        <end position="1481"/>
    </location>
</feature>
<name>A0A504XYI0_LEIDO</name>
<feature type="region of interest" description="Disordered" evidence="4">
    <location>
        <begin position="3009"/>
        <end position="3060"/>
    </location>
</feature>
<dbReference type="VEuPathDB" id="TriTrypDB:LdCL_030013200"/>
<feature type="region of interest" description="Disordered" evidence="4">
    <location>
        <begin position="570"/>
        <end position="605"/>
    </location>
</feature>
<dbReference type="Pfam" id="PF01591">
    <property type="entry name" value="6PF2K"/>
    <property type="match status" value="1"/>
</dbReference>
<evidence type="ECO:0000259" key="6">
    <source>
        <dbReference type="Pfam" id="PF01591"/>
    </source>
</evidence>
<feature type="compositionally biased region" description="Low complexity" evidence="4">
    <location>
        <begin position="4823"/>
        <end position="4847"/>
    </location>
</feature>
<feature type="compositionally biased region" description="Low complexity" evidence="4">
    <location>
        <begin position="689"/>
        <end position="698"/>
    </location>
</feature>
<keyword evidence="3" id="KW-0040">ANK repeat</keyword>
<feature type="transmembrane region" description="Helical" evidence="5">
    <location>
        <begin position="3181"/>
        <end position="3202"/>
    </location>
</feature>
<dbReference type="Gene3D" id="3.40.50.300">
    <property type="entry name" value="P-loop containing nucleotide triphosphate hydrolases"/>
    <property type="match status" value="1"/>
</dbReference>
<feature type="region of interest" description="Disordered" evidence="4">
    <location>
        <begin position="1343"/>
        <end position="1489"/>
    </location>
</feature>
<feature type="region of interest" description="Disordered" evidence="4">
    <location>
        <begin position="1509"/>
        <end position="1532"/>
    </location>
</feature>
<feature type="compositionally biased region" description="Low complexity" evidence="4">
    <location>
        <begin position="4734"/>
        <end position="4749"/>
    </location>
</feature>
<feature type="compositionally biased region" description="Low complexity" evidence="4">
    <location>
        <begin position="82"/>
        <end position="109"/>
    </location>
</feature>
<feature type="compositionally biased region" description="Basic and acidic residues" evidence="4">
    <location>
        <begin position="1362"/>
        <end position="1379"/>
    </location>
</feature>
<dbReference type="InterPro" id="IPR013079">
    <property type="entry name" value="6Phosfructo_kin"/>
</dbReference>
<dbReference type="VEuPathDB" id="TriTrypDB:LdBPK_030790.1"/>
<feature type="region of interest" description="Disordered" evidence="4">
    <location>
        <begin position="5605"/>
        <end position="5682"/>
    </location>
</feature>
<evidence type="ECO:0000256" key="3">
    <source>
        <dbReference type="PROSITE-ProRule" id="PRU00023"/>
    </source>
</evidence>
<evidence type="ECO:0000256" key="5">
    <source>
        <dbReference type="SAM" id="Phobius"/>
    </source>
</evidence>
<feature type="compositionally biased region" description="Basic residues" evidence="4">
    <location>
        <begin position="678"/>
        <end position="688"/>
    </location>
</feature>
<dbReference type="PANTHER" id="PTHR10606:SF50">
    <property type="entry name" value="6-BIPHOSPHATASE, PUTATIVE-RELATED"/>
    <property type="match status" value="1"/>
</dbReference>
<feature type="compositionally biased region" description="Basic residues" evidence="4">
    <location>
        <begin position="545"/>
        <end position="554"/>
    </location>
</feature>
<sequence>MTSIADGAEETTSAVVDAPAPAPRPLSLLPPPLVSSVDEKPQLQHCSQEAPVAEQQDASLPLPLPASPMTRRRKRPLAATTAAIARGRSPRGSAAAHPAAATPSALLAPTKRHPPQRSRTATAAASRATPGNAAPSAGGRCTSAARTPSSQQQKRPPPSGAARRLATAAKQVSSSVASPYQSLVDAVLDEHERRAQRLAVTGRTEDGPDDSEDGGEAAASALAPLHQQALRLQPLPPVAPASALMQEVSLAGGDDGELAETLADVVAVAPTQARAATQSAAQSALAVERARLLHDSPCTVDERDAAGRMRSLDAEAREGLWRPTTEPRVVARAFDHAGAGAATNHGHASAVSSRAPNRIRTAAALPAAVVEFLKAEADAEAAVKGTAATATGAAERQRRAVSPKRSRDIAGARAGASSASPPTTALSTSPPLASFPPVLSPAAESAAVLRDLKDVQRRLHAHGHRRGTAAAAAGATPPEAKARSPAAASSNSTQGPESCSPCDISVAASNRMVGLRRASSEYWATASLTEIVDALDGRCAAAPARGHRKHRRQRGQADFDPASYARRLLETAPRSCTSSTVSDDDDGAYTDGDDAGYDPTGPRPALKREALLRSGPTWATAAAELGLTPTEVQDLLRYSLSSPDAAATWLAVSSRHARDAKRVVEAAVDTVPDDGVGRRHAGRQKKRSSSSVAGGSPSDVHPRRPHRLSSASLDVAAQTALVQRIVAAMPAVPAELQDELSRQRRLLERVCRDVSCMSAPARAAVRARLASPTVSSAAARQPSPLEFSTGASGGGAQTNPSAAAETHNVQVQHEEDQQLLFASLPRPAAHALKAVSGLRGAAADPSRPLPPFHAVVARPTLYAVPQTPAPTTGNDAAAPREPYEVALRELAERETRHYVSELDRLRTMYDRQLQEERRQRQQERRHYAELLQSQQHKMLRHHRETVHLLQRECRLQQQQQESLVQKLAASQAAAAQRQQAQHEQTTKHMLAGAVDVMKSYATAEGLRRGGQAEMEEPAGVAVTSRAMQKHRRQQPRVHFESAASGGSKSKRVVGSPTPSLAAAHSPDDSGTSDAGRTHKATRAEGVTAAATVASAAVNTPPRPSVCLPVVGVASRMSPLDAGIPTAEHLIPPQPASSAAHLGLSSVSSLSASPSRSTLPSPSHPNTDSDGGRAPSARSTMRPSPPAAAPTAVGKRGEQHRTATGTLSVAPSASTLVPTPAANTPAGAAVASAGPPMNTPAMLRAVYGGDAGPPPRQPRTQGRMTLPLHVRLPPEDDMSTRQHLGVAALEAELSDVRAAAAARDAGLAEGTRLYGVVPRRPRLPHAPSSSDTGEVAVERLNQAAPRRALSASPSSAAATRHARTPDGEKAIGRRSAESRRSGSGRGRGGQKGRGRVGKGPRSSAGRRGRRTSPHATVGGGSGDVADRSRRPLLRRFDTEVVSELSSEAGTAPSHARPLHGAWGTPAPNAAASSTAYPSSVAPHGDVMDGRGVVPEPAQYRGMWSEAMRMDDQGAHGGTGPHQEADDAAGVTAGKPSVGRLHVVLSQPAGGEVAAVTCATRIAGAAASPVPRIPQAVDAQLRAALYHRAGVLRELRQTASPGLSPVQNDGSTGDTDGRAVLNVAGSLPPCDSAFFGAPAEVLINATDSCAVGDDGDGALPSNLDVAPVPLVMMSDYARAWARYAAAEREVESHAQALAAEDTGVLEAVSIAQERRRRGRGEEDDAVSAVVVATPHPASTAAAVRYREQELGYGDPALRGGSVHVSSRMAAEARALTEARRRLSAIRACFIAPPSLGTASALGNASIGRVTEPDATVRGAALVRELVDATVLSVLEVQARGAHEDPVQQVMAAMEHEILRLMLVGCLEARVEIASGPAKEENAHPQRTKSQQRRLDAELACAIAEAALEDVVHAALERSCHDKKLRQAATTSSSDVTVTATSTMTTTAAPAPPMDASSAAEVDPREHVSVPRTSSTAWLQDDPAPPETAPQQQATPQPKAVGNAEREANAITATATVVLPPPRGDNRDATSPAAPRAAEPTPQEVRVVVDLSPVVRHMITSRIPAAAVPAYDWQQQLHCPPPYPPIQQEQLPSRWMALEDRRDIIVEAESPLVVTETRAELPAPTVADAEMAGEHTSVAVPATDGGGLPSLAVPAPPLPAVVPLPAAASVDSPCAHVEDTATPAGRTTSHDAPQFTLIRLFQSALLDQERLQRASLADREEEQRRAHELLREVLNVAAEQRTSTTPAAAVALPSPSAAAIPTAESQLALSPRPVVNAVADGPRREDIQSTVAVAAPAHCDSRDLCLALHYAATAARAGPEGLTAAARTAARHDAAPLAQAAGHRSLSGPFMRYAAITGDWHSGEQRARVPHRISSGAPLEAARVYQCAPIRKARPVLDTQRDDTSACTATTRYTTGRSSVAFAFADELREGRAVPSGSSGLLPPRASAEVQAAMAAALRAHQQANRAEAWAAAPVDGSRLGATDISQGSAVGNSSYAVSLPARSAQTAAAIGTPPPMAAAAGVPSSSPAKLRAPPPTWSATTREPADARDDGNGGAKDAVDDTWKLIPSGRTRDKVAGTVAVVGPRDAWKQRATQPRSRSPLRTAEWVCVSLTSTSTSSHSNDRGGSGREPNHAHAAQGNGFAPPAISEAAPASSALPFMSARARTTAAAVPMPSSPSSRHNRGNLLQAQVLRIQQEQRAKAARQHSSGVPVRSSTLYARDVASASTLRGNLRQPSPGGTVAPSSPSLPQGTTIAVTASREDRMWHPSAGAAAAGYRDPTTLLAESVSLTVTGSDESDDDYRTSQGLRKAAPGKQAATSRALTGSRRTSSDGERVQRQRELQEHRFFRKRGALDYRHSVVFSPAGCESTGGRGSGGALSSAAVEAVPSPHPRRQRQGTASKSGFAADEPDEHCVPEELRAWYVASNSAVRVAKQAKVRHSSTRAASAEPGDSRAGDEASAPTDALTDRPETPGLADDRNHGEGRVFGDVVVRPSIRSGGAGTTSVNVLQSHSAPRVGGGAHPPEGGWVGAAAGAGKGQTPASATGAQAAASLSSGSGVTPESIRKGSATAAAVTDDANQPNGLFIDHARHADLLAEYAAEAELRYAQEREDARRARRWARVLYGRSSGARRDGGRRQDETTAVTASANASGTAMARIGCYWLYDAATYRRRFLSTLRYLQRVHVFLGALAAGVSLLALLAITVPFPTPYIGSDGVVGADAGSGASAVLLLALFANASATPDDTAAAAAAAHVLPVLEQGYPAFALFITLFQVYHASLLLCLCLLLVITGYAPAPWSVAEGCWMAQRRRWLQQEDEDAEHASKWGGEAGKRRRPGGGGEFRNDSIASSDGTVFASASTGAGLGGARGPSNMARRDAASSSSVLGGGTRHSDQLDDGSRSALFATGTLHHSPDDWLSIRGATHGRQRLDSLRYSVNLGASTGPSGLGATYAAYGATLSSLPGTGGWGTLGEAQHTFPPATMLMSPRRPGGGASRYHPLHRNSEGGNLAGSATTDVPGRHRQQHRALGAPPLQLHFPDSTLEGSLSANNVFTRTFDSIERRAMQGLCDALRVLPRVFCVLCARRGDDTIKSSGARRARGGAARGADARPRYVEGGATAAGRELASSLSPQLHHTNPVLPAFLYLHVVLQPRLWCVVVALVLTVVEIALVDERTVELLWLAQPASWWSAAAVPSQRRTSSGDVVLPHAWTDTSGYLWCVLMAVYATRTAVLWVAFLLNTFFYEASASPAADDQEGVTQGDGDDSHGRLPQPQQQQPHRRDVSFLMYGSQALQQHMQSRAGGALTVSPPSPGDVGLELPVRPRLSPFSTPTYSATTRTLADLQVWRCGVSGRGSGRTRGAFGAADGGSRSRGTGSLVSAASELATHARCGSSGALEAAALPQNQPLRHRLGTHSRYGSVCLASPTSPSTAKSSTQRSPAETVRYGNASMSGTAGFNEHLPAEAAHRTPVHVNASLTTTTTSPITAGAGIDRSSQRVCRKQRSNPVGLTASAQAWHWGAAPVAAVAFQQQQQKGRGRQRRAVAASSEGALGRRRGGNVPAPLFSNVPTTAAMGAAVAARAHKSASNPSTSVSSPTTKVQLRRTAPTSSTSGRTAVFPSPHATPMSSGGGSLPDAESPAALESSPAQLLSGRGMLTTNTPTTELKRALSHTKAAPMSLASKVSGEDAQAPSEATTAATPFSTCAPAPSASVSAGAAAPATSYDAARRLGVRHTFATLDPTGTVSFGPATGDSAADGAEAEDDIVAADAAGQQHLVATGQPQHSDDSRGDLPRVTSFASREEGSIYSLVDSHQTSEHTCALPASVTDEDMGVDDAHMQKAPQSLDIDRAAALGGASSQSRAAGGATGGAVASDSLEEEALLRQGLETGGSAGIRSVNRAAMLKRSLTAPSYLIGMSSATALGGLLGNSTATSPLWPKQQQQQANNSGVLSATAALGQRTTSVASNSFWSSSSANMNAISNNSIAGIAGGVSAINVGAGSLGTFVNSSTLFSGSSTVAGASTLRDPFAASVVMQQNRSALIAELKRRRHRLHKQLELLQKEATARNIFALVRASNASQLQYLLQEGLCNVNDRDYNGCTPLHVAAGEGNQAIVRVLLSFGANVVAVDNNGRTPLDCAAANRHSGVARYLLTVIRSKHLIQDGGDGAVTGSGGDDSSPATVRSAKRAADEGSADMSAYPSSSTSPIGHSSAQRRNLDSAGGVLPLGNSPAGSLTLCAGTATQIDTSVQYQSASSGSSLIQSPGLPPPPSRQPQQQRHPVSLSSAASTPSPSRPSNLNRYPAKATASVTTMDAESWSDSDVPPHAVGWGIHSAPAEAAAARSAPSQASVAADTTAASDAPPAATPKPPAWLTMYDTRVPASRSLPQRLASQQEARVMANSAGAYSTLTTHERLASMSTPRWRHNNIPHGSSPQRPVFLSSLDSTAAAHSRGLIAAESNAGAATTAPSSPPFSSSRSHESTAPLPITLGINGPATSFGSGSASVGGHLLERHVMSAPTYLADAMDECSGEGTGQAAMQQPPSRTHSSTSLITTTAATAAGAMAGWHDSDEPLADTNAEGILDAFLGRRGYCSTHRRRMQSESGRSPHGAFASASSDWLRSGSPPILSAGEDKQQRSRNDYNFNATGSFPGEVPSKLCPPPAPTAATGAATTAVATPATSAAASGGGAQQRHMLLRPPRRPDSRSPAAERGGATTTADAVACPMRILHPLQLLGQSFEEHHHHYRLTAFGVLGNQQQLRGKYSCDGHSTPPPLLQAPPAPSSSSNATAVPAETAKVLEQPFLQEMHHELVELAALHHSSYTTISDTVSVIVCMVGLPGRGKSFISKRLVRYMNWKGVPCKVFNAGNYRRQLLGVEATAGADFFNPDNPQGAQLRERMAELACEDLVNFIASHSLAVGILDATNTTRKRRAWLSDYFQKEAQRHAVPYRLLFIESVCTDDTIVTENILRSKCGNDDFRNLKDVSAVISEFRNRILQYEKVYETLEPEERMPYIKIVNVKHHVILHRVPNGLGSRIAFFLLNLHPIAFPIYVALPGETVGDSKHVYGGDERLTAQGEAYALALKHFIQDRYVPHMVVLHATNYCVLSTLAPLMEGATQEEDASALQVSSSANQHSAPAGQQCAAKATLAPADAVATTGSGPSTPNASSEAPQDPQQHDGGVAEEQSVHEDNSDQVDADEEDVGDEVLCAVPGLDNINFGRFSGHTAAWVKEKYPRLSALLYDVDDEDEAVSHLQRALSGADPRLSYCTQLPNGESCRQVNVRLEPALMAVMRTQSPVFVVAPAVPAQGILSFFMDVIPELSPTIRIPKGCVIEIGVKDGITVHPLLPNALPERMTRSPLTVLPEIQDAIREVAAASSMETCAARTCAKVSAPTQAGGCTAVGGGAAALLSAVAAGSEAGGSVLSEATPMTNGEVYALLRRRRDERNAARHPPFGLQPHSGSKAAPAGAIESAASAAAASTASILASPSSVHLVVLLTEVTMLNYIANHSSLLLESARPTPAGVRARTCTPRDVYGPTSVYSRVVGSEGRSGAAVGASATAADSLLDAEFVSSCYAKLASHRPGTRGHVHAVEELLEHFEEAGRARERFYAAGVRRAVQQLWRRRLWVPAEGPCPPPSPPLATTAPSLSNGSALVKAEPVAEEDVDGTAEAVQRSSQDKVAMQSGAGETNSDAEGAQPTNASHLVTPLLLEPTPLWGPAARNGGGKGSADGVLQLVVGRPQRALDVYRLLDDVDGRLQYREEAVNAFVEAVTGVFAE</sequence>
<feature type="transmembrane region" description="Helical" evidence="5">
    <location>
        <begin position="3259"/>
        <end position="3284"/>
    </location>
</feature>
<feature type="compositionally biased region" description="Low complexity" evidence="4">
    <location>
        <begin position="117"/>
        <end position="129"/>
    </location>
</feature>
<keyword evidence="5" id="KW-0812">Transmembrane</keyword>
<feature type="compositionally biased region" description="Low complexity" evidence="4">
    <location>
        <begin position="4125"/>
        <end position="4140"/>
    </location>
</feature>
<dbReference type="InterPro" id="IPR029033">
    <property type="entry name" value="His_PPase_superfam"/>
</dbReference>
<feature type="compositionally biased region" description="Low complexity" evidence="4">
    <location>
        <begin position="4943"/>
        <end position="4960"/>
    </location>
</feature>
<dbReference type="VEuPathDB" id="TriTrypDB:LdCL_030013000"/>
<feature type="region of interest" description="Disordered" evidence="4">
    <location>
        <begin position="4068"/>
        <end position="4148"/>
    </location>
</feature>
<dbReference type="VEuPathDB" id="TriTrypDB:LdBPK_030810.1"/>
<feature type="region of interest" description="Disordered" evidence="4">
    <location>
        <begin position="2789"/>
        <end position="2837"/>
    </location>
</feature>
<evidence type="ECO:0000313" key="7">
    <source>
        <dbReference type="EMBL" id="TPP52935.1"/>
    </source>
</evidence>
<feature type="region of interest" description="Disordered" evidence="4">
    <location>
        <begin position="3312"/>
        <end position="3337"/>
    </location>
</feature>
<dbReference type="Pfam" id="PF12796">
    <property type="entry name" value="Ank_2"/>
    <property type="match status" value="1"/>
</dbReference>
<dbReference type="VEuPathDB" id="TriTrypDB:LDHU3_03.0890"/>